<dbReference type="AlphaFoldDB" id="A0A1A9USP1"/>
<dbReference type="STRING" id="7395.A0A1A9USP1"/>
<accession>A0A1A9USP1</accession>
<feature type="transmembrane region" description="Helical" evidence="1">
    <location>
        <begin position="32"/>
        <end position="52"/>
    </location>
</feature>
<protein>
    <submittedName>
        <fullName evidence="2">Uncharacterized protein</fullName>
    </submittedName>
</protein>
<organism evidence="2 3">
    <name type="scientific">Glossina austeni</name>
    <name type="common">Savannah tsetse fly</name>
    <dbReference type="NCBI Taxonomy" id="7395"/>
    <lineage>
        <taxon>Eukaryota</taxon>
        <taxon>Metazoa</taxon>
        <taxon>Ecdysozoa</taxon>
        <taxon>Arthropoda</taxon>
        <taxon>Hexapoda</taxon>
        <taxon>Insecta</taxon>
        <taxon>Pterygota</taxon>
        <taxon>Neoptera</taxon>
        <taxon>Endopterygota</taxon>
        <taxon>Diptera</taxon>
        <taxon>Brachycera</taxon>
        <taxon>Muscomorpha</taxon>
        <taxon>Hippoboscoidea</taxon>
        <taxon>Glossinidae</taxon>
        <taxon>Glossina</taxon>
    </lineage>
</organism>
<feature type="transmembrane region" description="Helical" evidence="1">
    <location>
        <begin position="105"/>
        <end position="127"/>
    </location>
</feature>
<keyword evidence="1" id="KW-1133">Transmembrane helix</keyword>
<evidence type="ECO:0000313" key="2">
    <source>
        <dbReference type="EnsemblMetazoa" id="GAUT014084-PA"/>
    </source>
</evidence>
<feature type="transmembrane region" description="Helical" evidence="1">
    <location>
        <begin position="7"/>
        <end position="26"/>
    </location>
</feature>
<evidence type="ECO:0000313" key="3">
    <source>
        <dbReference type="Proteomes" id="UP000078200"/>
    </source>
</evidence>
<keyword evidence="1" id="KW-0812">Transmembrane</keyword>
<reference evidence="2" key="1">
    <citation type="submission" date="2020-05" db="UniProtKB">
        <authorList>
            <consortium name="EnsemblMetazoa"/>
        </authorList>
    </citation>
    <scope>IDENTIFICATION</scope>
    <source>
        <strain evidence="2">TTRI</strain>
    </source>
</reference>
<name>A0A1A9USP1_GLOAU</name>
<evidence type="ECO:0000256" key="1">
    <source>
        <dbReference type="SAM" id="Phobius"/>
    </source>
</evidence>
<dbReference type="Proteomes" id="UP000078200">
    <property type="component" value="Unassembled WGS sequence"/>
</dbReference>
<feature type="transmembrane region" description="Helical" evidence="1">
    <location>
        <begin position="134"/>
        <end position="156"/>
    </location>
</feature>
<dbReference type="VEuPathDB" id="VectorBase:GAUT014084"/>
<keyword evidence="3" id="KW-1185">Reference proteome</keyword>
<keyword evidence="1" id="KW-0472">Membrane</keyword>
<proteinExistence type="predicted"/>
<sequence length="331" mass="38001">MIWMETFFFCFSVRLGVLIISGVTFLSLFVPWVMLIAYGLSIFNPIIEIYGTNSDIIHSSMAEKLYDMMKSDALNLLISFHIYFIGHMLASISAAYGALTIQKYFLIPMMICELIRFITALFAHTLLMMACKHMLNLGLLITFTLLGGFIVLYFGYGFCTCVALYQIIGLINSSKYKKLYGDDPFNPLVPLSADRTAAALPLPVSNSNDKMTLTSNKIWTAKAPSPPKIPFRKTKPVIISVLPTNFKSNLYTNVNNNRMNWSKFRSIESPGKQEQDTRHNHNVNYNYWQWSELAPQSLYNENKRTIFYFNDESENIRNRDNSQNNFGYNKF</sequence>
<feature type="transmembrane region" description="Helical" evidence="1">
    <location>
        <begin position="73"/>
        <end position="99"/>
    </location>
</feature>
<dbReference type="EnsemblMetazoa" id="GAUT014084-RA">
    <property type="protein sequence ID" value="GAUT014084-PA"/>
    <property type="gene ID" value="GAUT014084"/>
</dbReference>